<comment type="catalytic activity">
    <reaction evidence="5">
        <text>Thiol-dependent hydrolysis of ester, thioester, amide, peptide and isopeptide bonds formed by the C-terminal Gly of ubiquitin (a 76-residue protein attached to proteins as an intracellular targeting signal).</text>
        <dbReference type="EC" id="3.4.19.12"/>
    </reaction>
</comment>
<reference evidence="7" key="1">
    <citation type="submission" date="2020-04" db="EMBL/GenBank/DDBJ databases">
        <authorList>
            <person name="Neveu A P."/>
        </authorList>
    </citation>
    <scope>NUCLEOTIDE SEQUENCE</scope>
    <source>
        <tissue evidence="7">Whole embryo</tissue>
    </source>
</reference>
<keyword evidence="5" id="KW-0833">Ubl conjugation pathway</keyword>
<evidence type="ECO:0000256" key="5">
    <source>
        <dbReference type="RuleBase" id="RU367088"/>
    </source>
</evidence>
<dbReference type="InterPro" id="IPR025257">
    <property type="entry name" value="MINDY-3/4_CD"/>
</dbReference>
<sequence>MQENFSDVDRKITALVWGGTVSELIFKRWSQGFEWSVDERCALIQQFGGPCAVIAPVQGYFLQKLLFDDGGGECLPQNNAEADLENISESERDKFFAMALVSMLTMMNKSSWTLCVSNSADNCKSSITEGGSSQISSCLTDSPIHDFHSSLRLRKCSCETELHSFLLNDLSSFMSPFGVLKFLYSVILSKGVDNVINEMDNPDVPLIDSIHGHGSQNLINLLICGQAVSNVFDGNRDVAGLCLRGIPNPCHIGFLTLLEKLRYCTVGTYLKRPKYPVWLLGSETHLSVLFSRECSLVAPDSILDRAHKIFDQYDPEGLCN</sequence>
<gene>
    <name evidence="7" type="primary">Mindy3</name>
</gene>
<protein>
    <recommendedName>
        <fullName evidence="5">Ubiquitin carboxyl-terminal hydrolase MINDY</fullName>
        <ecNumber evidence="5">3.4.19.12</ecNumber>
    </recommendedName>
</protein>
<dbReference type="EMBL" id="LR787979">
    <property type="protein sequence ID" value="CAB3263841.1"/>
    <property type="molecule type" value="mRNA"/>
</dbReference>
<accession>A0A6F9DKX1</accession>
<dbReference type="AlphaFoldDB" id="A0A6F9DKX1"/>
<dbReference type="GO" id="GO:0006508">
    <property type="term" value="P:proteolysis"/>
    <property type="evidence" value="ECO:0007669"/>
    <property type="project" value="UniProtKB-KW"/>
</dbReference>
<name>A0A6F9DKX1_9ASCI</name>
<comment type="similarity">
    <text evidence="1 5">Belongs to the MINDY deubiquitinase family. FAM188 subfamily.</text>
</comment>
<feature type="domain" description="Deubiquitinating enzyme MINDY-3/4 conserved" evidence="6">
    <location>
        <begin position="13"/>
        <end position="320"/>
    </location>
</feature>
<keyword evidence="3 5" id="KW-0378">Hydrolase</keyword>
<evidence type="ECO:0000313" key="7">
    <source>
        <dbReference type="EMBL" id="CAB3263841.1"/>
    </source>
</evidence>
<dbReference type="PANTHER" id="PTHR12473">
    <property type="entry name" value="UBIQUITIN CARBOXYL-TERMINAL HYDROLASE MINDY-4-RELATED"/>
    <property type="match status" value="1"/>
</dbReference>
<dbReference type="SMART" id="SM01174">
    <property type="entry name" value="DUF4205"/>
    <property type="match status" value="1"/>
</dbReference>
<evidence type="ECO:0000256" key="3">
    <source>
        <dbReference type="ARBA" id="ARBA00022801"/>
    </source>
</evidence>
<keyword evidence="4 5" id="KW-0788">Thiol protease</keyword>
<dbReference type="GO" id="GO:0004843">
    <property type="term" value="F:cysteine-type deubiquitinase activity"/>
    <property type="evidence" value="ECO:0007669"/>
    <property type="project" value="UniProtKB-UniRule"/>
</dbReference>
<evidence type="ECO:0000256" key="2">
    <source>
        <dbReference type="ARBA" id="ARBA00022670"/>
    </source>
</evidence>
<comment type="function">
    <text evidence="5">Hydrolase that can remove 'Lys-48'-linked conjugated ubiquitin from proteins.</text>
</comment>
<organism evidence="7">
    <name type="scientific">Phallusia mammillata</name>
    <dbReference type="NCBI Taxonomy" id="59560"/>
    <lineage>
        <taxon>Eukaryota</taxon>
        <taxon>Metazoa</taxon>
        <taxon>Chordata</taxon>
        <taxon>Tunicata</taxon>
        <taxon>Ascidiacea</taxon>
        <taxon>Phlebobranchia</taxon>
        <taxon>Ascidiidae</taxon>
        <taxon>Phallusia</taxon>
    </lineage>
</organism>
<proteinExistence type="evidence at transcript level"/>
<evidence type="ECO:0000256" key="4">
    <source>
        <dbReference type="ARBA" id="ARBA00022807"/>
    </source>
</evidence>
<dbReference type="PANTHER" id="PTHR12473:SF17">
    <property type="entry name" value="UBIQUITIN CARBOXYL-TERMINAL HYDROLASE MINDY-3"/>
    <property type="match status" value="1"/>
</dbReference>
<dbReference type="GO" id="GO:0071108">
    <property type="term" value="P:protein K48-linked deubiquitination"/>
    <property type="evidence" value="ECO:0007669"/>
    <property type="project" value="InterPro"/>
</dbReference>
<dbReference type="Pfam" id="PF13898">
    <property type="entry name" value="MINDY-3_4_CD"/>
    <property type="match status" value="1"/>
</dbReference>
<evidence type="ECO:0000259" key="6">
    <source>
        <dbReference type="SMART" id="SM01174"/>
    </source>
</evidence>
<keyword evidence="2 5" id="KW-0645">Protease</keyword>
<dbReference type="EC" id="3.4.19.12" evidence="5"/>
<dbReference type="InterPro" id="IPR039785">
    <property type="entry name" value="MINY3/4"/>
</dbReference>
<evidence type="ECO:0000256" key="1">
    <source>
        <dbReference type="ARBA" id="ARBA00011074"/>
    </source>
</evidence>
<dbReference type="GO" id="GO:1990380">
    <property type="term" value="F:K48-linked deubiquitinase activity"/>
    <property type="evidence" value="ECO:0007669"/>
    <property type="project" value="UniProtKB-UniRule"/>
</dbReference>